<comment type="subcellular location">
    <subcellularLocation>
        <location evidence="1 8">Cell membrane</location>
        <topology evidence="1 8">Multi-pass membrane protein</topology>
    </subcellularLocation>
</comment>
<comment type="similarity">
    <text evidence="2 8">Belongs to the ABC-3 integral membrane protein family.</text>
</comment>
<evidence type="ECO:0000256" key="2">
    <source>
        <dbReference type="ARBA" id="ARBA00008034"/>
    </source>
</evidence>
<dbReference type="Proteomes" id="UP001500298">
    <property type="component" value="Unassembled WGS sequence"/>
</dbReference>
<dbReference type="Gene3D" id="1.10.3470.10">
    <property type="entry name" value="ABC transporter involved in vitamin B12 uptake, BtuC"/>
    <property type="match status" value="1"/>
</dbReference>
<feature type="transmembrane region" description="Helical" evidence="9">
    <location>
        <begin position="143"/>
        <end position="163"/>
    </location>
</feature>
<dbReference type="Pfam" id="PF00950">
    <property type="entry name" value="ABC-3"/>
    <property type="match status" value="1"/>
</dbReference>
<dbReference type="CDD" id="cd06550">
    <property type="entry name" value="TM_ABC_iron-siderophores_like"/>
    <property type="match status" value="1"/>
</dbReference>
<sequence length="290" mass="31301">MSMDAFWIILTGTLVAGSCALPGSFLMLRKMTMVGDAISHAVLPGIVIAFLISGSINSIPMMIGAALFGVLVTVIIEFLSKKSHMQEDAAIGVSFTALFALGVILISSMAGMVDLDQDCVLYGEIQYVPLDIWEWNGMEMGPIATTLLSINFLLVLLFTLIGFKGLKLTSFDPVYAATVGISVSFWQYALMGIVSLTTVFSFEYVGAIMVVAFLVGPSAVAYLLTDKLSHMLWIAVGVGFLSSFTGYYLGVWLDASISGAMSSVIGIFFMLAFFFSPKHGFFRQLKMKNG</sequence>
<feature type="transmembrane region" description="Helical" evidence="9">
    <location>
        <begin position="175"/>
        <end position="198"/>
    </location>
</feature>
<accession>A0ABP9DAY6</accession>
<dbReference type="PANTHER" id="PTHR30477:SF8">
    <property type="entry name" value="METAL TRANSPORT SYSTEM MEMBRANE PROTEIN CT_070-RELATED"/>
    <property type="match status" value="1"/>
</dbReference>
<proteinExistence type="inferred from homology"/>
<feature type="transmembrane region" description="Helical" evidence="9">
    <location>
        <begin position="59"/>
        <end position="79"/>
    </location>
</feature>
<dbReference type="SUPFAM" id="SSF81345">
    <property type="entry name" value="ABC transporter involved in vitamin B12 uptake, BtuC"/>
    <property type="match status" value="1"/>
</dbReference>
<evidence type="ECO:0000256" key="7">
    <source>
        <dbReference type="ARBA" id="ARBA00023136"/>
    </source>
</evidence>
<evidence type="ECO:0000256" key="5">
    <source>
        <dbReference type="ARBA" id="ARBA00022692"/>
    </source>
</evidence>
<keyword evidence="11" id="KW-1185">Reference proteome</keyword>
<keyword evidence="3 8" id="KW-0813">Transport</keyword>
<evidence type="ECO:0000313" key="11">
    <source>
        <dbReference type="Proteomes" id="UP001500298"/>
    </source>
</evidence>
<feature type="transmembrane region" description="Helical" evidence="9">
    <location>
        <begin position="204"/>
        <end position="224"/>
    </location>
</feature>
<comment type="caution">
    <text evidence="10">The sequence shown here is derived from an EMBL/GenBank/DDBJ whole genome shotgun (WGS) entry which is preliminary data.</text>
</comment>
<feature type="transmembrane region" description="Helical" evidence="9">
    <location>
        <begin position="231"/>
        <end position="249"/>
    </location>
</feature>
<keyword evidence="6 9" id="KW-1133">Transmembrane helix</keyword>
<evidence type="ECO:0000256" key="6">
    <source>
        <dbReference type="ARBA" id="ARBA00022989"/>
    </source>
</evidence>
<organism evidence="10 11">
    <name type="scientific">Algivirga pacifica</name>
    <dbReference type="NCBI Taxonomy" id="1162670"/>
    <lineage>
        <taxon>Bacteria</taxon>
        <taxon>Pseudomonadati</taxon>
        <taxon>Bacteroidota</taxon>
        <taxon>Cytophagia</taxon>
        <taxon>Cytophagales</taxon>
        <taxon>Flammeovirgaceae</taxon>
        <taxon>Algivirga</taxon>
    </lineage>
</organism>
<keyword evidence="4" id="KW-1003">Cell membrane</keyword>
<keyword evidence="5 8" id="KW-0812">Transmembrane</keyword>
<evidence type="ECO:0000256" key="1">
    <source>
        <dbReference type="ARBA" id="ARBA00004651"/>
    </source>
</evidence>
<evidence type="ECO:0000256" key="9">
    <source>
        <dbReference type="SAM" id="Phobius"/>
    </source>
</evidence>
<feature type="transmembrane region" description="Helical" evidence="9">
    <location>
        <begin position="33"/>
        <end position="53"/>
    </location>
</feature>
<dbReference type="PANTHER" id="PTHR30477">
    <property type="entry name" value="ABC-TRANSPORTER METAL-BINDING PROTEIN"/>
    <property type="match status" value="1"/>
</dbReference>
<name>A0ABP9DAY6_9BACT</name>
<feature type="transmembrane region" description="Helical" evidence="9">
    <location>
        <begin position="255"/>
        <end position="276"/>
    </location>
</feature>
<evidence type="ECO:0000256" key="3">
    <source>
        <dbReference type="ARBA" id="ARBA00022448"/>
    </source>
</evidence>
<dbReference type="InterPro" id="IPR001626">
    <property type="entry name" value="ABC_TroCD"/>
</dbReference>
<evidence type="ECO:0000313" key="10">
    <source>
        <dbReference type="EMBL" id="GAA4836096.1"/>
    </source>
</evidence>
<reference evidence="11" key="1">
    <citation type="journal article" date="2019" name="Int. J. Syst. Evol. Microbiol.">
        <title>The Global Catalogue of Microorganisms (GCM) 10K type strain sequencing project: providing services to taxonomists for standard genome sequencing and annotation.</title>
        <authorList>
            <consortium name="The Broad Institute Genomics Platform"/>
            <consortium name="The Broad Institute Genome Sequencing Center for Infectious Disease"/>
            <person name="Wu L."/>
            <person name="Ma J."/>
        </authorList>
    </citation>
    <scope>NUCLEOTIDE SEQUENCE [LARGE SCALE GENOMIC DNA]</scope>
    <source>
        <strain evidence="11">JCM 18326</strain>
    </source>
</reference>
<dbReference type="EMBL" id="BAABJX010000032">
    <property type="protein sequence ID" value="GAA4836096.1"/>
    <property type="molecule type" value="Genomic_DNA"/>
</dbReference>
<evidence type="ECO:0000256" key="8">
    <source>
        <dbReference type="RuleBase" id="RU003943"/>
    </source>
</evidence>
<gene>
    <name evidence="10" type="ORF">GCM10023331_21660</name>
</gene>
<dbReference type="InterPro" id="IPR037294">
    <property type="entry name" value="ABC_BtuC-like"/>
</dbReference>
<keyword evidence="7 9" id="KW-0472">Membrane</keyword>
<evidence type="ECO:0000256" key="4">
    <source>
        <dbReference type="ARBA" id="ARBA00022475"/>
    </source>
</evidence>
<feature type="transmembrane region" description="Helical" evidence="9">
    <location>
        <begin position="91"/>
        <end position="113"/>
    </location>
</feature>
<dbReference type="RefSeq" id="WP_345371688.1">
    <property type="nucleotide sequence ID" value="NZ_BAABJX010000032.1"/>
</dbReference>
<protein>
    <submittedName>
        <fullName evidence="10">Metal ABC transporter permease</fullName>
    </submittedName>
</protein>
<feature type="transmembrane region" description="Helical" evidence="9">
    <location>
        <begin position="6"/>
        <end position="26"/>
    </location>
</feature>